<comment type="caution">
    <text evidence="1">The sequence shown here is derived from an EMBL/GenBank/DDBJ whole genome shotgun (WGS) entry which is preliminary data.</text>
</comment>
<dbReference type="Proteomes" id="UP000286598">
    <property type="component" value="Unassembled WGS sequence"/>
</dbReference>
<accession>A0A3C0CBW1</accession>
<dbReference type="EMBL" id="QRNO01000014">
    <property type="protein sequence ID" value="RHK51621.1"/>
    <property type="molecule type" value="Genomic_DNA"/>
</dbReference>
<reference evidence="1 2" key="1">
    <citation type="submission" date="2018-08" db="EMBL/GenBank/DDBJ databases">
        <title>A genome reference for cultivated species of the human gut microbiota.</title>
        <authorList>
            <person name="Zou Y."/>
            <person name="Xue W."/>
            <person name="Luo G."/>
        </authorList>
    </citation>
    <scope>NUCLEOTIDE SEQUENCE [LARGE SCALE GENOMIC DNA]</scope>
    <source>
        <strain evidence="1 2">AF42-9</strain>
    </source>
</reference>
<dbReference type="InterPro" id="IPR025379">
    <property type="entry name" value="DUF4295"/>
</dbReference>
<gene>
    <name evidence="1" type="ORF">DW060_04360</name>
</gene>
<dbReference type="AlphaFoldDB" id="A0A3C0CBW1"/>
<dbReference type="GeneID" id="78338472"/>
<keyword evidence="2" id="KW-1185">Reference proteome</keyword>
<sequence length="52" mass="5872">MAKKAVATLREGSMDGRAYTKVIKMVRSPKTGAYVFDERMVANEAVKDFFKK</sequence>
<evidence type="ECO:0000313" key="2">
    <source>
        <dbReference type="Proteomes" id="UP000286598"/>
    </source>
</evidence>
<evidence type="ECO:0000313" key="1">
    <source>
        <dbReference type="EMBL" id="RHK51621.1"/>
    </source>
</evidence>
<dbReference type="RefSeq" id="WP_007903119.1">
    <property type="nucleotide sequence ID" value="NZ_BRDO01000023.1"/>
</dbReference>
<dbReference type="Pfam" id="PF14128">
    <property type="entry name" value="DUF4295"/>
    <property type="match status" value="1"/>
</dbReference>
<organism evidence="1 2">
    <name type="scientific">Leyella stercorea</name>
    <dbReference type="NCBI Taxonomy" id="363265"/>
    <lineage>
        <taxon>Bacteria</taxon>
        <taxon>Pseudomonadati</taxon>
        <taxon>Bacteroidota</taxon>
        <taxon>Bacteroidia</taxon>
        <taxon>Bacteroidales</taxon>
        <taxon>Prevotellaceae</taxon>
        <taxon>Leyella</taxon>
    </lineage>
</organism>
<proteinExistence type="predicted"/>
<name>A0A3C0CBW1_9BACT</name>
<protein>
    <submittedName>
        <fullName evidence="1">DUF4295 domain-containing protein</fullName>
    </submittedName>
</protein>
<dbReference type="OrthoDB" id="1494985at2"/>